<accession>A0A0A6ZNS4</accession>
<protein>
    <submittedName>
        <fullName evidence="1">Uncharacterized protein</fullName>
    </submittedName>
</protein>
<dbReference type="KEGG" id="sdz:Asd1617_00419"/>
<dbReference type="EMBL" id="CP006736">
    <property type="protein sequence ID" value="AHA63246.1"/>
    <property type="molecule type" value="Genomic_DNA"/>
</dbReference>
<name>A0A0A6ZNS4_SHIDY</name>
<organism evidence="1 2">
    <name type="scientific">Shigella dysenteriae 1617</name>
    <dbReference type="NCBI Taxonomy" id="754093"/>
    <lineage>
        <taxon>Bacteria</taxon>
        <taxon>Pseudomonadati</taxon>
        <taxon>Pseudomonadota</taxon>
        <taxon>Gammaproteobacteria</taxon>
        <taxon>Enterobacterales</taxon>
        <taxon>Enterobacteriaceae</taxon>
        <taxon>Shigella</taxon>
    </lineage>
</organism>
<sequence length="36" mass="4063">MANHANKKSPTVVKSNARILTAKKISQHWLAYGNKR</sequence>
<dbReference type="AlphaFoldDB" id="A0A0A6ZNS4"/>
<reference evidence="1 2" key="1">
    <citation type="submission" date="2013-09" db="EMBL/GenBank/DDBJ databases">
        <title>Comparative genomics of Sd1617 to representative strains in evaluating its pathogenesis.</title>
        <authorList>
            <person name="Aksomboon Vongsawan A."/>
            <person name="Kapatral V."/>
            <person name="Vaisvil B."/>
            <person name="Serichantalergs O."/>
            <person name="Hale T.L."/>
            <person name="Mason C.J."/>
        </authorList>
    </citation>
    <scope>NUCLEOTIDE SEQUENCE [LARGE SCALE GENOMIC DNA]</scope>
    <source>
        <strain evidence="1 2">1617</strain>
    </source>
</reference>
<evidence type="ECO:0000313" key="1">
    <source>
        <dbReference type="EMBL" id="AHA63246.1"/>
    </source>
</evidence>
<dbReference type="HOGENOM" id="CLU_3356132_0_0_6"/>
<proteinExistence type="predicted"/>
<dbReference type="PATRIC" id="fig|754093.4.peg.417"/>
<dbReference type="Proteomes" id="UP000031647">
    <property type="component" value="Chromosome"/>
</dbReference>
<evidence type="ECO:0000313" key="2">
    <source>
        <dbReference type="Proteomes" id="UP000031647"/>
    </source>
</evidence>
<gene>
    <name evidence="1" type="ORF">Asd1617_00419</name>
</gene>